<evidence type="ECO:0000256" key="2">
    <source>
        <dbReference type="ARBA" id="ARBA00023043"/>
    </source>
</evidence>
<gene>
    <name evidence="4" type="ORF">TKK_012485</name>
</gene>
<comment type="caution">
    <text evidence="4">The sequence shown here is derived from an EMBL/GenBank/DDBJ whole genome shotgun (WGS) entry which is preliminary data.</text>
</comment>
<dbReference type="SUPFAM" id="SSF48403">
    <property type="entry name" value="Ankyrin repeat"/>
    <property type="match status" value="1"/>
</dbReference>
<feature type="repeat" description="ANK" evidence="3">
    <location>
        <begin position="199"/>
        <end position="231"/>
    </location>
</feature>
<dbReference type="InterPro" id="IPR036770">
    <property type="entry name" value="Ankyrin_rpt-contain_sf"/>
</dbReference>
<sequence length="595" mass="68455">MSKSNFKDDSGLRYGSKDVFERYKGRSPDYSSELKRMLDEEELDWENEEQRYYFSCRLYFLIKNWKSQLPDLRQFLRNDQMDWLITEDVKNKYDPNHANKGTPIINFVIKTGYKDKTEIDNDGKPILRRTTAIHLAAKNGYNLVAPLLFKIYDSFDANYVDEDDSAGGLTHFHAACAFGYEKIVEKFLEAGQDPNCPLSDDPPLHLALKHEHKKVVEVLLKRGANPNSTSRSGQKSLQIAVANLAPDSVKLLLDHGADLADFAFPAGSQFNERLATVTSKGHSMKLEIASLIMMIVEHLERRGYAFAPNRSDVLTIVELLSKYEWFNQFSIEYWLSNEDFVIKAKELKMKPSLSLYDFVRLPAEQATRLVTYKEYFNVKEEPTDVAFSKNDSEVIDEKPDVKNIQLLPHLPENSTHILRKCNIKLENEIDNEVEMVVECEDVKPNINLLAVHKVEEDSQNNLQIIKNKDNHKIQNMIKIKTTKKVNPQFVDDSIEFEFKPHSQTSVISTSKLMRCTMVYHTHVIFAKRHSHKKLISKPTSIRCIIVSDMHVMAIFEKRLCGALRIVAVNNCGKFQPISSDSFPGKQDQNFLSYKQ</sequence>
<name>A0ABD2WLA7_9HYME</name>
<keyword evidence="2 3" id="KW-0040">ANK repeat</keyword>
<keyword evidence="1" id="KW-0677">Repeat</keyword>
<evidence type="ECO:0000256" key="3">
    <source>
        <dbReference type="PROSITE-ProRule" id="PRU00023"/>
    </source>
</evidence>
<accession>A0ABD2WLA7</accession>
<dbReference type="PANTHER" id="PTHR24171">
    <property type="entry name" value="ANKYRIN REPEAT DOMAIN-CONTAINING PROTEIN 39-RELATED"/>
    <property type="match status" value="1"/>
</dbReference>
<dbReference type="AlphaFoldDB" id="A0ABD2WLA7"/>
<dbReference type="SMART" id="SM00248">
    <property type="entry name" value="ANK"/>
    <property type="match status" value="4"/>
</dbReference>
<dbReference type="EMBL" id="JBJJXI010000100">
    <property type="protein sequence ID" value="KAL3393252.1"/>
    <property type="molecule type" value="Genomic_DNA"/>
</dbReference>
<evidence type="ECO:0000313" key="4">
    <source>
        <dbReference type="EMBL" id="KAL3393252.1"/>
    </source>
</evidence>
<dbReference type="PROSITE" id="PS50297">
    <property type="entry name" value="ANK_REP_REGION"/>
    <property type="match status" value="1"/>
</dbReference>
<dbReference type="InterPro" id="IPR002110">
    <property type="entry name" value="Ankyrin_rpt"/>
</dbReference>
<keyword evidence="5" id="KW-1185">Reference proteome</keyword>
<dbReference type="Proteomes" id="UP001627154">
    <property type="component" value="Unassembled WGS sequence"/>
</dbReference>
<dbReference type="Gene3D" id="1.25.40.20">
    <property type="entry name" value="Ankyrin repeat-containing domain"/>
    <property type="match status" value="1"/>
</dbReference>
<reference evidence="4 5" key="1">
    <citation type="journal article" date="2024" name="bioRxiv">
        <title>A reference genome for Trichogramma kaykai: A tiny desert-dwelling parasitoid wasp with competing sex-ratio distorters.</title>
        <authorList>
            <person name="Culotta J."/>
            <person name="Lindsey A.R."/>
        </authorList>
    </citation>
    <scope>NUCLEOTIDE SEQUENCE [LARGE SCALE GENOMIC DNA]</scope>
    <source>
        <strain evidence="4 5">KSX58</strain>
    </source>
</reference>
<proteinExistence type="predicted"/>
<evidence type="ECO:0000313" key="5">
    <source>
        <dbReference type="Proteomes" id="UP001627154"/>
    </source>
</evidence>
<dbReference type="Pfam" id="PF12796">
    <property type="entry name" value="Ank_2"/>
    <property type="match status" value="1"/>
</dbReference>
<protein>
    <submittedName>
        <fullName evidence="4">Uncharacterized protein</fullName>
    </submittedName>
</protein>
<evidence type="ECO:0000256" key="1">
    <source>
        <dbReference type="ARBA" id="ARBA00022737"/>
    </source>
</evidence>
<organism evidence="4 5">
    <name type="scientific">Trichogramma kaykai</name>
    <dbReference type="NCBI Taxonomy" id="54128"/>
    <lineage>
        <taxon>Eukaryota</taxon>
        <taxon>Metazoa</taxon>
        <taxon>Ecdysozoa</taxon>
        <taxon>Arthropoda</taxon>
        <taxon>Hexapoda</taxon>
        <taxon>Insecta</taxon>
        <taxon>Pterygota</taxon>
        <taxon>Neoptera</taxon>
        <taxon>Endopterygota</taxon>
        <taxon>Hymenoptera</taxon>
        <taxon>Apocrita</taxon>
        <taxon>Proctotrupomorpha</taxon>
        <taxon>Chalcidoidea</taxon>
        <taxon>Trichogrammatidae</taxon>
        <taxon>Trichogramma</taxon>
    </lineage>
</organism>
<dbReference type="PROSITE" id="PS50088">
    <property type="entry name" value="ANK_REPEAT"/>
    <property type="match status" value="1"/>
</dbReference>